<dbReference type="Proteomes" id="UP000789706">
    <property type="component" value="Unassembled WGS sequence"/>
</dbReference>
<dbReference type="OrthoDB" id="2369480at2759"/>
<keyword evidence="2" id="KW-1185">Reference proteome</keyword>
<sequence length="82" mass="9561">MPHLECMPTESYRKIAREGYLVHCLVALAFCQKEGKEYINHINADFDDGSFREFPSIAEARRVTGINHIWRVSLGVRGMWYE</sequence>
<accession>A0A9N8YPV7</accession>
<comment type="caution">
    <text evidence="1">The sequence shown here is derived from an EMBL/GenBank/DDBJ whole genome shotgun (WGS) entry which is preliminary data.</text>
</comment>
<organism evidence="1 2">
    <name type="scientific">Diversispora eburnea</name>
    <dbReference type="NCBI Taxonomy" id="1213867"/>
    <lineage>
        <taxon>Eukaryota</taxon>
        <taxon>Fungi</taxon>
        <taxon>Fungi incertae sedis</taxon>
        <taxon>Mucoromycota</taxon>
        <taxon>Glomeromycotina</taxon>
        <taxon>Glomeromycetes</taxon>
        <taxon>Diversisporales</taxon>
        <taxon>Diversisporaceae</taxon>
        <taxon>Diversispora</taxon>
    </lineage>
</organism>
<evidence type="ECO:0000313" key="2">
    <source>
        <dbReference type="Proteomes" id="UP000789706"/>
    </source>
</evidence>
<evidence type="ECO:0000313" key="1">
    <source>
        <dbReference type="EMBL" id="CAG8438181.1"/>
    </source>
</evidence>
<dbReference type="AlphaFoldDB" id="A0A9N8YPV7"/>
<protein>
    <submittedName>
        <fullName evidence="1">8886_t:CDS:1</fullName>
    </submittedName>
</protein>
<dbReference type="EMBL" id="CAJVPK010000050">
    <property type="protein sequence ID" value="CAG8438181.1"/>
    <property type="molecule type" value="Genomic_DNA"/>
</dbReference>
<gene>
    <name evidence="1" type="ORF">DEBURN_LOCUS1210</name>
</gene>
<proteinExistence type="predicted"/>
<reference evidence="1" key="1">
    <citation type="submission" date="2021-06" db="EMBL/GenBank/DDBJ databases">
        <authorList>
            <person name="Kallberg Y."/>
            <person name="Tangrot J."/>
            <person name="Rosling A."/>
        </authorList>
    </citation>
    <scope>NUCLEOTIDE SEQUENCE</scope>
    <source>
        <strain evidence="1">AZ414A</strain>
    </source>
</reference>
<name>A0A9N8YPV7_9GLOM</name>